<dbReference type="EMBL" id="CAJNOT010001544">
    <property type="protein sequence ID" value="CAF1215401.1"/>
    <property type="molecule type" value="Genomic_DNA"/>
</dbReference>
<evidence type="ECO:0000313" key="3">
    <source>
        <dbReference type="Proteomes" id="UP000663864"/>
    </source>
</evidence>
<name>A0A814XKN8_9BILA</name>
<gene>
    <name evidence="2" type="ORF">ZHD862_LOCUS23589</name>
</gene>
<dbReference type="Proteomes" id="UP000663864">
    <property type="component" value="Unassembled WGS sequence"/>
</dbReference>
<dbReference type="PANTHER" id="PTHR37471:SF1">
    <property type="entry name" value="AB HYDROLASE-1 DOMAIN-CONTAINING PROTEIN"/>
    <property type="match status" value="1"/>
</dbReference>
<sequence length="241" mass="28097">MISFYSLPPILFLHGLSLGVNTYISFIRRLTSLDRTIILLDIPSVSMRLHTEVLSMSSILSSIEQLLISLNEQYITSISHSYGTLIQSCIVKQLPHRVRDQPMIFIDPVCFLIFDSRYINNFVYRQPSTPNQLLLHTSCTKDLYSIYAIERHLCWYECNLWVEDIKQSRIRIHVFFSENDDIVPVSFIEGYLRKSNIDITIFPQFKHGQFLITPKVQDDIMETLHKLETKPMVDDDIAVHV</sequence>
<feature type="transmembrane region" description="Helical" evidence="1">
    <location>
        <begin position="6"/>
        <end position="26"/>
    </location>
</feature>
<proteinExistence type="predicted"/>
<evidence type="ECO:0000313" key="2">
    <source>
        <dbReference type="EMBL" id="CAF1215401.1"/>
    </source>
</evidence>
<organism evidence="2 3">
    <name type="scientific">Rotaria sordida</name>
    <dbReference type="NCBI Taxonomy" id="392033"/>
    <lineage>
        <taxon>Eukaryota</taxon>
        <taxon>Metazoa</taxon>
        <taxon>Spiralia</taxon>
        <taxon>Gnathifera</taxon>
        <taxon>Rotifera</taxon>
        <taxon>Eurotatoria</taxon>
        <taxon>Bdelloidea</taxon>
        <taxon>Philodinida</taxon>
        <taxon>Philodinidae</taxon>
        <taxon>Rotaria</taxon>
    </lineage>
</organism>
<evidence type="ECO:0008006" key="4">
    <source>
        <dbReference type="Google" id="ProtNLM"/>
    </source>
</evidence>
<keyword evidence="1" id="KW-0812">Transmembrane</keyword>
<accession>A0A814XKN8</accession>
<protein>
    <recommendedName>
        <fullName evidence="4">AB hydrolase-1 domain-containing protein</fullName>
    </recommendedName>
</protein>
<dbReference type="PANTHER" id="PTHR37471">
    <property type="entry name" value="UNNAMED PRODUCT"/>
    <property type="match status" value="1"/>
</dbReference>
<evidence type="ECO:0000256" key="1">
    <source>
        <dbReference type="SAM" id="Phobius"/>
    </source>
</evidence>
<dbReference type="AlphaFoldDB" id="A0A814XKN8"/>
<dbReference type="InterPro" id="IPR029058">
    <property type="entry name" value="AB_hydrolase_fold"/>
</dbReference>
<dbReference type="Gene3D" id="3.40.50.1820">
    <property type="entry name" value="alpha/beta hydrolase"/>
    <property type="match status" value="1"/>
</dbReference>
<keyword evidence="1" id="KW-1133">Transmembrane helix</keyword>
<dbReference type="SUPFAM" id="SSF53474">
    <property type="entry name" value="alpha/beta-Hydrolases"/>
    <property type="match status" value="1"/>
</dbReference>
<comment type="caution">
    <text evidence="2">The sequence shown here is derived from an EMBL/GenBank/DDBJ whole genome shotgun (WGS) entry which is preliminary data.</text>
</comment>
<keyword evidence="1" id="KW-0472">Membrane</keyword>
<reference evidence="2" key="1">
    <citation type="submission" date="2021-02" db="EMBL/GenBank/DDBJ databases">
        <authorList>
            <person name="Nowell W R."/>
        </authorList>
    </citation>
    <scope>NUCLEOTIDE SEQUENCE</scope>
</reference>